<proteinExistence type="predicted"/>
<dbReference type="Proteomes" id="UP001189429">
    <property type="component" value="Unassembled WGS sequence"/>
</dbReference>
<name>A0ABN9QLJ6_9DINO</name>
<feature type="region of interest" description="Disordered" evidence="1">
    <location>
        <begin position="203"/>
        <end position="240"/>
    </location>
</feature>
<reference evidence="3" key="1">
    <citation type="submission" date="2023-10" db="EMBL/GenBank/DDBJ databases">
        <authorList>
            <person name="Chen Y."/>
            <person name="Shah S."/>
            <person name="Dougan E. K."/>
            <person name="Thang M."/>
            <person name="Chan C."/>
        </authorList>
    </citation>
    <scope>NUCLEOTIDE SEQUENCE [LARGE SCALE GENOMIC DNA]</scope>
</reference>
<evidence type="ECO:0000313" key="3">
    <source>
        <dbReference type="EMBL" id="CAK0806977.1"/>
    </source>
</evidence>
<feature type="compositionally biased region" description="Acidic residues" evidence="1">
    <location>
        <begin position="214"/>
        <end position="224"/>
    </location>
</feature>
<feature type="transmembrane region" description="Helical" evidence="2">
    <location>
        <begin position="41"/>
        <end position="61"/>
    </location>
</feature>
<evidence type="ECO:0000313" key="4">
    <source>
        <dbReference type="Proteomes" id="UP001189429"/>
    </source>
</evidence>
<keyword evidence="2" id="KW-0812">Transmembrane</keyword>
<gene>
    <name evidence="3" type="ORF">PCOR1329_LOCUS13009</name>
</gene>
<evidence type="ECO:0000256" key="1">
    <source>
        <dbReference type="SAM" id="MobiDB-lite"/>
    </source>
</evidence>
<comment type="caution">
    <text evidence="3">The sequence shown here is derived from an EMBL/GenBank/DDBJ whole genome shotgun (WGS) entry which is preliminary data.</text>
</comment>
<feature type="transmembrane region" description="Helical" evidence="2">
    <location>
        <begin position="91"/>
        <end position="112"/>
    </location>
</feature>
<sequence>MAAYAWSQLACDAAALAVQLLPVFAAARGRGALRGAASTAATVQVGLQTLFGAIVFTAFFMKSGSSFMECASTDCGPLWRELDLESRHLRLVLFVLANYAVAATAAFLATAAPGGGKKHHLVRTAAGVNARRVMPASGFETPARPWLMLVLVSQAMEPAFNSMFVFLAVSELYWEGCPTFLMPLGALLQLAVQKLYRRAGFGAPPQAEEAARGEEDEDAEDEDERDKYKQKRGGGAKKRK</sequence>
<dbReference type="EMBL" id="CAUYUJ010003818">
    <property type="protein sequence ID" value="CAK0806977.1"/>
    <property type="molecule type" value="Genomic_DNA"/>
</dbReference>
<evidence type="ECO:0000256" key="2">
    <source>
        <dbReference type="SAM" id="Phobius"/>
    </source>
</evidence>
<keyword evidence="2" id="KW-1133">Transmembrane helix</keyword>
<protein>
    <submittedName>
        <fullName evidence="3">Uncharacterized protein</fullName>
    </submittedName>
</protein>
<keyword evidence="4" id="KW-1185">Reference proteome</keyword>
<accession>A0ABN9QLJ6</accession>
<organism evidence="3 4">
    <name type="scientific">Prorocentrum cordatum</name>
    <dbReference type="NCBI Taxonomy" id="2364126"/>
    <lineage>
        <taxon>Eukaryota</taxon>
        <taxon>Sar</taxon>
        <taxon>Alveolata</taxon>
        <taxon>Dinophyceae</taxon>
        <taxon>Prorocentrales</taxon>
        <taxon>Prorocentraceae</taxon>
        <taxon>Prorocentrum</taxon>
    </lineage>
</organism>
<keyword evidence="2" id="KW-0472">Membrane</keyword>
<feature type="compositionally biased region" description="Basic residues" evidence="1">
    <location>
        <begin position="228"/>
        <end position="240"/>
    </location>
</feature>